<dbReference type="InterPro" id="IPR029016">
    <property type="entry name" value="GAF-like_dom_sf"/>
</dbReference>
<accession>A0A1M4SKP8</accession>
<dbReference type="SMART" id="SM00065">
    <property type="entry name" value="GAF"/>
    <property type="match status" value="1"/>
</dbReference>
<dbReference type="AlphaFoldDB" id="A0A1M4SKP8"/>
<gene>
    <name evidence="2" type="ORF">SAMN02745206_00124</name>
</gene>
<dbReference type="Pfam" id="PF13185">
    <property type="entry name" value="GAF_2"/>
    <property type="match status" value="1"/>
</dbReference>
<organism evidence="2 3">
    <name type="scientific">Desulfacinum infernum DSM 9756</name>
    <dbReference type="NCBI Taxonomy" id="1121391"/>
    <lineage>
        <taxon>Bacteria</taxon>
        <taxon>Pseudomonadati</taxon>
        <taxon>Thermodesulfobacteriota</taxon>
        <taxon>Syntrophobacteria</taxon>
        <taxon>Syntrophobacterales</taxon>
        <taxon>Syntrophobacteraceae</taxon>
        <taxon>Desulfacinum</taxon>
    </lineage>
</organism>
<reference evidence="3" key="1">
    <citation type="submission" date="2016-11" db="EMBL/GenBank/DDBJ databases">
        <authorList>
            <person name="Varghese N."/>
            <person name="Submissions S."/>
        </authorList>
    </citation>
    <scope>NUCLEOTIDE SEQUENCE [LARGE SCALE GENOMIC DNA]</scope>
    <source>
        <strain evidence="3">DSM 9756</strain>
    </source>
</reference>
<dbReference type="STRING" id="1121391.SAMN02745206_00124"/>
<dbReference type="Gene3D" id="3.30.450.40">
    <property type="match status" value="1"/>
</dbReference>
<dbReference type="SUPFAM" id="SSF55781">
    <property type="entry name" value="GAF domain-like"/>
    <property type="match status" value="1"/>
</dbReference>
<protein>
    <submittedName>
        <fullName evidence="2">GAF domain-containing protein</fullName>
    </submittedName>
</protein>
<sequence>MTEKERSYLNAFRQVVRAVSATLDVGEVLDLLVQTLPQVLDVKACAVRLLDPKKRTLELVASHGLSEAYVHKGPVDADQSIAEAMEGKTVVIRDAATDPRAQYGEAAKAEGISGICSVPLAVKGRIIGVLRLYTAEPRDFDEDEIRFVEALGELGAIAIENARMYERLKKDYEEVMADVFRFVGYRRSL</sequence>
<feature type="domain" description="GAF" evidence="1">
    <location>
        <begin position="24"/>
        <end position="169"/>
    </location>
</feature>
<dbReference type="RefSeq" id="WP_073035959.1">
    <property type="nucleotide sequence ID" value="NZ_FQVB01000003.1"/>
</dbReference>
<dbReference type="EMBL" id="FQVB01000003">
    <property type="protein sequence ID" value="SHE32786.1"/>
    <property type="molecule type" value="Genomic_DNA"/>
</dbReference>
<name>A0A1M4SKP8_9BACT</name>
<dbReference type="Proteomes" id="UP000184076">
    <property type="component" value="Unassembled WGS sequence"/>
</dbReference>
<keyword evidence="3" id="KW-1185">Reference proteome</keyword>
<proteinExistence type="predicted"/>
<dbReference type="OrthoDB" id="9765588at2"/>
<evidence type="ECO:0000313" key="3">
    <source>
        <dbReference type="Proteomes" id="UP000184076"/>
    </source>
</evidence>
<dbReference type="InterPro" id="IPR003018">
    <property type="entry name" value="GAF"/>
</dbReference>
<evidence type="ECO:0000259" key="1">
    <source>
        <dbReference type="SMART" id="SM00065"/>
    </source>
</evidence>
<evidence type="ECO:0000313" key="2">
    <source>
        <dbReference type="EMBL" id="SHE32786.1"/>
    </source>
</evidence>